<evidence type="ECO:0000313" key="2">
    <source>
        <dbReference type="EMBL" id="QIF90708.1"/>
    </source>
</evidence>
<accession>A0A6G6S7P6</accession>
<name>A0A6G6S7P6_9GAMM</name>
<evidence type="ECO:0008006" key="5">
    <source>
        <dbReference type="Google" id="ProtNLM"/>
    </source>
</evidence>
<dbReference type="Proteomes" id="UP000612266">
    <property type="component" value="Unassembled WGS sequence"/>
</dbReference>
<evidence type="ECO:0000313" key="4">
    <source>
        <dbReference type="Proteomes" id="UP000612266"/>
    </source>
</evidence>
<dbReference type="EMBL" id="JADSJR010000004">
    <property type="protein sequence ID" value="MBG2913693.1"/>
    <property type="molecule type" value="Genomic_DNA"/>
</dbReference>
<dbReference type="GeneID" id="57332059"/>
<gene>
    <name evidence="2" type="ORF">GTH23_12000</name>
    <name evidence="1" type="ORF">I4901_04875</name>
</gene>
<dbReference type="RefSeq" id="WP_075672415.1">
    <property type="nucleotide sequence ID" value="NZ_CP045008.1"/>
</dbReference>
<keyword evidence="3" id="KW-1185">Reference proteome</keyword>
<reference evidence="2 3" key="1">
    <citation type="submission" date="2020-01" db="EMBL/GenBank/DDBJ databases">
        <title>The genomic epidemiology of tigecycline resistance gene tet(X) variants in a swine farm in China.</title>
        <authorList>
            <person name="Peng K."/>
            <person name="Li R."/>
        </authorList>
    </citation>
    <scope>NUCLEOTIDE SEQUENCE [LARGE SCALE GENOMIC DNA]</scope>
    <source>
        <strain evidence="2 3">ZF1</strain>
    </source>
</reference>
<evidence type="ECO:0000313" key="1">
    <source>
        <dbReference type="EMBL" id="MBG2913693.1"/>
    </source>
</evidence>
<dbReference type="Proteomes" id="UP000501338">
    <property type="component" value="Chromosome"/>
</dbReference>
<dbReference type="EMBL" id="CP047340">
    <property type="protein sequence ID" value="QIF90708.1"/>
    <property type="molecule type" value="Genomic_DNA"/>
</dbReference>
<protein>
    <recommendedName>
        <fullName evidence="5">VTC domain-containing protein</fullName>
    </recommendedName>
</protein>
<reference evidence="1" key="2">
    <citation type="submission" date="2020-11" db="EMBL/GenBank/DDBJ databases">
        <title>Enhanced detection system for hospital associated transmission using whole genome sequencing surveillance.</title>
        <authorList>
            <person name="Harrison L.H."/>
            <person name="Van Tyne D."/>
            <person name="Marsh J.W."/>
            <person name="Griffith M.P."/>
            <person name="Snyder D.J."/>
            <person name="Cooper V.S."/>
            <person name="Mustapha M."/>
        </authorList>
    </citation>
    <scope>NUCLEOTIDE SEQUENCE</scope>
    <source>
        <strain evidence="1">PR00070</strain>
    </source>
</reference>
<sequence length="249" mass="29702">MENHKFSSPKLVLEFFVREFYFVGKGTLRTQFPKDAFFYQGRSKALEYRYLERAHKKYVKRTQCEPELIIKPDSLLFSSEFNAELFAKITKPQTNTIMKISGDYLYKEKDEEQYRWYFQQDEIKTNSYSGENSQLKYENIRSLAPHHFNIEAINDEGALITNFPRKSLSLTLNKGETACFICRREEYGADYSYQPALNLVMWIKNHGFYSDYQQLKPTKLMQEQAIEPFYMKPAREFDFRNSKLRFELG</sequence>
<organism evidence="1 4">
    <name type="scientific">Proteus terrae subsp. cibarius</name>
    <dbReference type="NCBI Taxonomy" id="626774"/>
    <lineage>
        <taxon>Bacteria</taxon>
        <taxon>Pseudomonadati</taxon>
        <taxon>Pseudomonadota</taxon>
        <taxon>Gammaproteobacteria</taxon>
        <taxon>Enterobacterales</taxon>
        <taxon>Morganellaceae</taxon>
        <taxon>Proteus</taxon>
    </lineage>
</organism>
<evidence type="ECO:0000313" key="3">
    <source>
        <dbReference type="Proteomes" id="UP000501338"/>
    </source>
</evidence>
<dbReference type="AlphaFoldDB" id="A0A6G6S7P6"/>
<proteinExistence type="predicted"/>